<dbReference type="SUPFAM" id="SSF53649">
    <property type="entry name" value="Alkaline phosphatase-like"/>
    <property type="match status" value="1"/>
</dbReference>
<evidence type="ECO:0000256" key="1">
    <source>
        <dbReference type="ARBA" id="ARBA00001913"/>
    </source>
</evidence>
<evidence type="ECO:0000256" key="6">
    <source>
        <dbReference type="ARBA" id="ARBA00022837"/>
    </source>
</evidence>
<comment type="similarity">
    <text evidence="2">Belongs to the sulfatase family.</text>
</comment>
<proteinExistence type="inferred from homology"/>
<evidence type="ECO:0000256" key="7">
    <source>
        <dbReference type="SAM" id="SignalP"/>
    </source>
</evidence>
<keyword evidence="3" id="KW-0479">Metal-binding</keyword>
<dbReference type="PANTHER" id="PTHR42693:SF42">
    <property type="entry name" value="ARYLSULFATASE G"/>
    <property type="match status" value="1"/>
</dbReference>
<feature type="signal peptide" evidence="7">
    <location>
        <begin position="1"/>
        <end position="24"/>
    </location>
</feature>
<dbReference type="Proteomes" id="UP000054903">
    <property type="component" value="Unassembled WGS sequence"/>
</dbReference>
<keyword evidence="5" id="KW-0378">Hydrolase</keyword>
<dbReference type="STRING" id="1777138.AWB77_00494"/>
<keyword evidence="4 7" id="KW-0732">Signal</keyword>
<evidence type="ECO:0000256" key="3">
    <source>
        <dbReference type="ARBA" id="ARBA00022723"/>
    </source>
</evidence>
<feature type="chain" id="PRO_5007619224" evidence="7">
    <location>
        <begin position="25"/>
        <end position="566"/>
    </location>
</feature>
<dbReference type="PROSITE" id="PS00523">
    <property type="entry name" value="SULFATASE_1"/>
    <property type="match status" value="1"/>
</dbReference>
<dbReference type="InterPro" id="IPR050738">
    <property type="entry name" value="Sulfatase"/>
</dbReference>
<evidence type="ECO:0000256" key="2">
    <source>
        <dbReference type="ARBA" id="ARBA00008779"/>
    </source>
</evidence>
<name>A0A157ZB79_9BURK</name>
<sequence length="566" mass="62891">MKPSHSLLLIAATLAVAIFQPVTAQQPDVAVHRGEPPPTQQIITEPTKVQGKPGYNQPNQYMTTPTTKVADNMEPAVSHPDQLREAQQKLSTLQQRTGKRPNVVVFLLDDVGYSDFGFNGGGIAVGNDTPDIDRFANQSLVLSSAYSQPSCSPTRATILTGQNQAHHGIQSPPMYGQPGGMEGLTSLAQLMSKQGYTTQAVGKWHIGENTGSQPQNVGFDDFRGFLSVSDMYTEWRDPAYNPEVALSPERYNYILNLPFNKSDVHAVKGGQLENLYEITTDNIKDLDQKWSAYVVDFLNRQKNETKPFFLYYGPRACHFDNYPNDFYRGRSASRTNYGDCMVEVNDLFKRLITTLENNGQLDNTIIFFASDNGPEAEVPPHGRTMFRGAKGSTWEGGVRSPFFVYWKGMVAPRRSDGLFDFADIFNTSLALAGQPGASVSKLVPAKTYIDGIDQTSFLLADNGVSNRKSVFYFWNDEISAVRVDEFKFMVKAQEANSLTQQGFNGGFSGSVQGSWASVMFNLYTNPKEDETVGIRHIPMGVPLQAEMLRYADVLKKYPPRHQISLK</sequence>
<dbReference type="GO" id="GO:0046872">
    <property type="term" value="F:metal ion binding"/>
    <property type="evidence" value="ECO:0007669"/>
    <property type="project" value="UniProtKB-KW"/>
</dbReference>
<comment type="caution">
    <text evidence="9">The sequence shown here is derived from an EMBL/GenBank/DDBJ whole genome shotgun (WGS) entry which is preliminary data.</text>
</comment>
<comment type="cofactor">
    <cofactor evidence="1">
        <name>Ca(2+)</name>
        <dbReference type="ChEBI" id="CHEBI:29108"/>
    </cofactor>
</comment>
<evidence type="ECO:0000259" key="8">
    <source>
        <dbReference type="Pfam" id="PF00884"/>
    </source>
</evidence>
<dbReference type="PANTHER" id="PTHR42693">
    <property type="entry name" value="ARYLSULFATASE FAMILY MEMBER"/>
    <property type="match status" value="1"/>
</dbReference>
<dbReference type="Gene3D" id="3.40.720.10">
    <property type="entry name" value="Alkaline Phosphatase, subunit A"/>
    <property type="match status" value="1"/>
</dbReference>
<dbReference type="AlphaFoldDB" id="A0A157ZB79"/>
<organism evidence="9 10">
    <name type="scientific">Caballeronia fortuita</name>
    <dbReference type="NCBI Taxonomy" id="1777138"/>
    <lineage>
        <taxon>Bacteria</taxon>
        <taxon>Pseudomonadati</taxon>
        <taxon>Pseudomonadota</taxon>
        <taxon>Betaproteobacteria</taxon>
        <taxon>Burkholderiales</taxon>
        <taxon>Burkholderiaceae</taxon>
        <taxon>Caballeronia</taxon>
    </lineage>
</organism>
<accession>A0A157ZB79</accession>
<dbReference type="Pfam" id="PF00884">
    <property type="entry name" value="Sulfatase"/>
    <property type="match status" value="1"/>
</dbReference>
<keyword evidence="6" id="KW-0106">Calcium</keyword>
<dbReference type="PROSITE" id="PS00149">
    <property type="entry name" value="SULFATASE_2"/>
    <property type="match status" value="1"/>
</dbReference>
<evidence type="ECO:0000313" key="10">
    <source>
        <dbReference type="Proteomes" id="UP000054903"/>
    </source>
</evidence>
<protein>
    <submittedName>
        <fullName evidence="9">Arylsulfatase</fullName>
    </submittedName>
</protein>
<keyword evidence="10" id="KW-1185">Reference proteome</keyword>
<dbReference type="InterPro" id="IPR000917">
    <property type="entry name" value="Sulfatase_N"/>
</dbReference>
<dbReference type="EMBL" id="FCNX02000001">
    <property type="protein sequence ID" value="SAK42774.1"/>
    <property type="molecule type" value="Genomic_DNA"/>
</dbReference>
<evidence type="ECO:0000256" key="5">
    <source>
        <dbReference type="ARBA" id="ARBA00022801"/>
    </source>
</evidence>
<dbReference type="InterPro" id="IPR024607">
    <property type="entry name" value="Sulfatase_CS"/>
</dbReference>
<gene>
    <name evidence="9" type="ORF">AWB77_00494</name>
</gene>
<dbReference type="Gene3D" id="3.30.1120.10">
    <property type="match status" value="1"/>
</dbReference>
<dbReference type="RefSeq" id="WP_082852562.1">
    <property type="nucleotide sequence ID" value="NZ_FCNX02000001.1"/>
</dbReference>
<feature type="domain" description="Sulfatase N-terminal" evidence="8">
    <location>
        <begin position="101"/>
        <end position="433"/>
    </location>
</feature>
<reference evidence="9" key="1">
    <citation type="submission" date="2016-01" db="EMBL/GenBank/DDBJ databases">
        <authorList>
            <person name="Peeters C."/>
        </authorList>
    </citation>
    <scope>NUCLEOTIDE SEQUENCE</scope>
    <source>
        <strain evidence="9">LMG 29320</strain>
    </source>
</reference>
<evidence type="ECO:0000313" key="9">
    <source>
        <dbReference type="EMBL" id="SAK42774.1"/>
    </source>
</evidence>
<dbReference type="OrthoDB" id="9766107at2"/>
<evidence type="ECO:0000256" key="4">
    <source>
        <dbReference type="ARBA" id="ARBA00022729"/>
    </source>
</evidence>
<dbReference type="InterPro" id="IPR017850">
    <property type="entry name" value="Alkaline_phosphatase_core_sf"/>
</dbReference>
<dbReference type="GO" id="GO:0004065">
    <property type="term" value="F:arylsulfatase activity"/>
    <property type="evidence" value="ECO:0007669"/>
    <property type="project" value="TreeGrafter"/>
</dbReference>